<proteinExistence type="inferred from homology"/>
<keyword evidence="4 6" id="KW-0808">Transferase</keyword>
<gene>
    <name evidence="6" type="ORF">FPL14_06025</name>
</gene>
<dbReference type="KEGG" id="cchl:FPL14_06025"/>
<name>A0A7G5C6S0_9BACL</name>
<dbReference type="SUPFAM" id="SSF53448">
    <property type="entry name" value="Nucleotide-diphospho-sugar transferases"/>
    <property type="match status" value="1"/>
</dbReference>
<protein>
    <submittedName>
        <fullName evidence="6">Glycosyltransferase family 2 protein</fullName>
    </submittedName>
</protein>
<evidence type="ECO:0000256" key="1">
    <source>
        <dbReference type="ARBA" id="ARBA00004776"/>
    </source>
</evidence>
<reference evidence="6 7" key="1">
    <citation type="submission" date="2019-07" db="EMBL/GenBank/DDBJ databases">
        <authorList>
            <person name="Kim J.K."/>
            <person name="Cheong H.-M."/>
            <person name="Choi Y."/>
            <person name="Hwang K.J."/>
            <person name="Lee S."/>
            <person name="Choi C."/>
        </authorList>
    </citation>
    <scope>NUCLEOTIDE SEQUENCE [LARGE SCALE GENOMIC DNA]</scope>
    <source>
        <strain evidence="6 7">KS 22</strain>
    </source>
</reference>
<evidence type="ECO:0000256" key="3">
    <source>
        <dbReference type="ARBA" id="ARBA00022676"/>
    </source>
</evidence>
<dbReference type="GO" id="GO:0016757">
    <property type="term" value="F:glycosyltransferase activity"/>
    <property type="evidence" value="ECO:0007669"/>
    <property type="project" value="UniProtKB-KW"/>
</dbReference>
<evidence type="ECO:0000259" key="5">
    <source>
        <dbReference type="Pfam" id="PF00535"/>
    </source>
</evidence>
<comment type="similarity">
    <text evidence="2">Belongs to the glycosyltransferase 2 family.</text>
</comment>
<evidence type="ECO:0000256" key="2">
    <source>
        <dbReference type="ARBA" id="ARBA00006739"/>
    </source>
</evidence>
<dbReference type="RefSeq" id="WP_182303871.1">
    <property type="nucleotide sequence ID" value="NZ_CP041969.1"/>
</dbReference>
<dbReference type="InterPro" id="IPR029044">
    <property type="entry name" value="Nucleotide-diphossugar_trans"/>
</dbReference>
<evidence type="ECO:0000313" key="6">
    <source>
        <dbReference type="EMBL" id="QMV44904.1"/>
    </source>
</evidence>
<dbReference type="InterPro" id="IPR001173">
    <property type="entry name" value="Glyco_trans_2-like"/>
</dbReference>
<dbReference type="CDD" id="cd04186">
    <property type="entry name" value="GT_2_like_c"/>
    <property type="match status" value="1"/>
</dbReference>
<feature type="domain" description="Glycosyltransferase 2-like" evidence="5">
    <location>
        <begin position="70"/>
        <end position="237"/>
    </location>
</feature>
<keyword evidence="7" id="KW-1185">Reference proteome</keyword>
<dbReference type="Gene3D" id="3.90.550.10">
    <property type="entry name" value="Spore Coat Polysaccharide Biosynthesis Protein SpsA, Chain A"/>
    <property type="match status" value="1"/>
</dbReference>
<evidence type="ECO:0000313" key="7">
    <source>
        <dbReference type="Proteomes" id="UP000515679"/>
    </source>
</evidence>
<dbReference type="AlphaFoldDB" id="A0A7G5C6S0"/>
<dbReference type="PANTHER" id="PTHR43179">
    <property type="entry name" value="RHAMNOSYLTRANSFERASE WBBL"/>
    <property type="match status" value="1"/>
</dbReference>
<dbReference type="Pfam" id="PF00535">
    <property type="entry name" value="Glycos_transf_2"/>
    <property type="match status" value="1"/>
</dbReference>
<dbReference type="PANTHER" id="PTHR43179:SF12">
    <property type="entry name" value="GALACTOFURANOSYLTRANSFERASE GLFT2"/>
    <property type="match status" value="1"/>
</dbReference>
<dbReference type="Proteomes" id="UP000515679">
    <property type="component" value="Chromosome"/>
</dbReference>
<evidence type="ECO:0000256" key="4">
    <source>
        <dbReference type="ARBA" id="ARBA00022679"/>
    </source>
</evidence>
<accession>A0A7G5C6S0</accession>
<organism evidence="6 7">
    <name type="scientific">Cohnella cholangitidis</name>
    <dbReference type="NCBI Taxonomy" id="2598458"/>
    <lineage>
        <taxon>Bacteria</taxon>
        <taxon>Bacillati</taxon>
        <taxon>Bacillota</taxon>
        <taxon>Bacilli</taxon>
        <taxon>Bacillales</taxon>
        <taxon>Paenibacillaceae</taxon>
        <taxon>Cohnella</taxon>
    </lineage>
</organism>
<sequence>MRAKTVRMKRRKFSRNHSVAAKTKLRNRQPGSLDKDNVRKVHYREGFGEGYREGVQAGIQSYSTEFEGTSIVIPTYNQLDFLRLCVESIMKNTDLPYEIIVVDNASTDGTEAYLRGLGGQVRYRVLDDNRGFAGAINVGMMMAKGRTIMLLNNDTLATEKWLDNLLICLYSDDNIGMVGPVTNYISGGQQINVPYDNVADMPKFARENNKSNPARWRRIDRLTGFCLLFRRELFEAIGYFDEGFEIGNFEDDDYNVRVRLIGKSLVMAEDSFIHHFGSVSMKALGDRFQEVNDRNQFYYSDKWHNPYEWIQMVREHPDLRQCPLPNTACFYPEKVVVQAIGANYYWIEDGKRRLVEGDVSFPVVRLSQVDLRRWPLGEPISSEEVEVRWRGTGDDWDMESGLVMLSDGSAYYIENSLARRIVSSAAMTKWNLHLKPKKTITPEMLECKAQGLPIISAPLLRQVL</sequence>
<comment type="pathway">
    <text evidence="1">Cell wall biogenesis; cell wall polysaccharide biosynthesis.</text>
</comment>
<keyword evidence="3" id="KW-0328">Glycosyltransferase</keyword>
<dbReference type="EMBL" id="CP041969">
    <property type="protein sequence ID" value="QMV44904.1"/>
    <property type="molecule type" value="Genomic_DNA"/>
</dbReference>